<dbReference type="PANTHER" id="PTHR47505:SF1">
    <property type="entry name" value="DNA UTILIZATION PROTEIN YHGH"/>
    <property type="match status" value="1"/>
</dbReference>
<dbReference type="OrthoDB" id="9779910at2"/>
<sequence>MNSYYHDFFKLFFPRTCIVCNFALYRHEQHVCMRCTKNLPRSYFHLADDNPLNKLFWGRVDIEKVVSFLLYTSGSHVKEILHALKYGNRKELGYELGKLYAKELSDINYFGQIDFLVPVPLHPKKKSKRGYNQSEWIAKGLAEHLPGKVMVDNLYKKLHTTSQTNKGRYSRWENIAQSFDIRDTGIFKNKKVLLVDDVLTTGATIEACAGNLAAIEGITIYVATLAYACD</sequence>
<dbReference type="SUPFAM" id="SSF53271">
    <property type="entry name" value="PRTase-like"/>
    <property type="match status" value="1"/>
</dbReference>
<evidence type="ECO:0000256" key="1">
    <source>
        <dbReference type="ARBA" id="ARBA00008007"/>
    </source>
</evidence>
<dbReference type="Pfam" id="PF00156">
    <property type="entry name" value="Pribosyltran"/>
    <property type="match status" value="1"/>
</dbReference>
<dbReference type="PANTHER" id="PTHR47505">
    <property type="entry name" value="DNA UTILIZATION PROTEIN YHGH"/>
    <property type="match status" value="1"/>
</dbReference>
<evidence type="ECO:0000313" key="3">
    <source>
        <dbReference type="EMBL" id="SMO60589.1"/>
    </source>
</evidence>
<dbReference type="InterPro" id="IPR000836">
    <property type="entry name" value="PRTase_dom"/>
</dbReference>
<keyword evidence="4" id="KW-1185">Reference proteome</keyword>
<dbReference type="Proteomes" id="UP000319040">
    <property type="component" value="Unassembled WGS sequence"/>
</dbReference>
<evidence type="ECO:0000313" key="4">
    <source>
        <dbReference type="Proteomes" id="UP000319040"/>
    </source>
</evidence>
<organism evidence="3 4">
    <name type="scientific">Saccharicrinis carchari</name>
    <dbReference type="NCBI Taxonomy" id="1168039"/>
    <lineage>
        <taxon>Bacteria</taxon>
        <taxon>Pseudomonadati</taxon>
        <taxon>Bacteroidota</taxon>
        <taxon>Bacteroidia</taxon>
        <taxon>Marinilabiliales</taxon>
        <taxon>Marinilabiliaceae</taxon>
        <taxon>Saccharicrinis</taxon>
    </lineage>
</organism>
<dbReference type="InterPro" id="IPR029057">
    <property type="entry name" value="PRTase-like"/>
</dbReference>
<feature type="domain" description="Phosphoribosyltransferase" evidence="2">
    <location>
        <begin position="138"/>
        <end position="226"/>
    </location>
</feature>
<dbReference type="Gene3D" id="3.40.50.2020">
    <property type="match status" value="1"/>
</dbReference>
<proteinExistence type="inferred from homology"/>
<accession>A0A521CMB2</accession>
<evidence type="ECO:0000259" key="2">
    <source>
        <dbReference type="Pfam" id="PF00156"/>
    </source>
</evidence>
<dbReference type="CDD" id="cd06223">
    <property type="entry name" value="PRTases_typeI"/>
    <property type="match status" value="1"/>
</dbReference>
<gene>
    <name evidence="3" type="ORF">SAMN06265379_103285</name>
</gene>
<comment type="similarity">
    <text evidence="1">Belongs to the ComF/GntX family.</text>
</comment>
<reference evidence="3 4" key="1">
    <citation type="submission" date="2017-05" db="EMBL/GenBank/DDBJ databases">
        <authorList>
            <person name="Varghese N."/>
            <person name="Submissions S."/>
        </authorList>
    </citation>
    <scope>NUCLEOTIDE SEQUENCE [LARGE SCALE GENOMIC DNA]</scope>
    <source>
        <strain evidence="3 4">DSM 27040</strain>
    </source>
</reference>
<name>A0A521CMB2_SACCC</name>
<dbReference type="InterPro" id="IPR051910">
    <property type="entry name" value="ComF/GntX_DNA_util-trans"/>
</dbReference>
<protein>
    <submittedName>
        <fullName evidence="3">ComF family protein</fullName>
    </submittedName>
</protein>
<dbReference type="AlphaFoldDB" id="A0A521CMB2"/>
<dbReference type="EMBL" id="FXTB01000003">
    <property type="protein sequence ID" value="SMO60589.1"/>
    <property type="molecule type" value="Genomic_DNA"/>
</dbReference>